<gene>
    <name evidence="3" type="ORF">ACFQBM_10015</name>
</gene>
<evidence type="ECO:0000256" key="1">
    <source>
        <dbReference type="SAM" id="MobiDB-lite"/>
    </source>
</evidence>
<protein>
    <submittedName>
        <fullName evidence="3">DUF4124 domain-containing protein</fullName>
    </submittedName>
</protein>
<reference evidence="4" key="1">
    <citation type="journal article" date="2019" name="Int. J. Syst. Evol. Microbiol.">
        <title>The Global Catalogue of Microorganisms (GCM) 10K type strain sequencing project: providing services to taxonomists for standard genome sequencing and annotation.</title>
        <authorList>
            <consortium name="The Broad Institute Genomics Platform"/>
            <consortium name="The Broad Institute Genome Sequencing Center for Infectious Disease"/>
            <person name="Wu L."/>
            <person name="Ma J."/>
        </authorList>
    </citation>
    <scope>NUCLEOTIDE SEQUENCE [LARGE SCALE GENOMIC DNA]</scope>
    <source>
        <strain evidence="4">CGMCC 1.13718</strain>
    </source>
</reference>
<dbReference type="EMBL" id="JBHSVR010000001">
    <property type="protein sequence ID" value="MFC6633618.1"/>
    <property type="molecule type" value="Genomic_DNA"/>
</dbReference>
<comment type="caution">
    <text evidence="3">The sequence shown here is derived from an EMBL/GenBank/DDBJ whole genome shotgun (WGS) entry which is preliminary data.</text>
</comment>
<sequence>MIKTGMGVIALMLAATAGAGELYRWVDKDGKVHFSDRPPAEAAAENIEDELRPINTADATAPRDRSVRRQQANPQQEYENRQRQQQQERQQKVAQACNHARRELRMLQGRVAFIDGQGKEIKMTERERQQMAARLQGEIRRACG</sequence>
<evidence type="ECO:0000313" key="3">
    <source>
        <dbReference type="EMBL" id="MFC6633618.1"/>
    </source>
</evidence>
<feature type="region of interest" description="Disordered" evidence="1">
    <location>
        <begin position="36"/>
        <end position="97"/>
    </location>
</feature>
<dbReference type="RefSeq" id="WP_319024570.1">
    <property type="nucleotide sequence ID" value="NZ_JACZFR010000035.1"/>
</dbReference>
<organism evidence="3 4">
    <name type="scientific">Microbulbifer taiwanensis</name>
    <dbReference type="NCBI Taxonomy" id="986746"/>
    <lineage>
        <taxon>Bacteria</taxon>
        <taxon>Pseudomonadati</taxon>
        <taxon>Pseudomonadota</taxon>
        <taxon>Gammaproteobacteria</taxon>
        <taxon>Cellvibrionales</taxon>
        <taxon>Microbulbiferaceae</taxon>
        <taxon>Microbulbifer</taxon>
    </lineage>
</organism>
<feature type="domain" description="DUF4124" evidence="2">
    <location>
        <begin position="10"/>
        <end position="64"/>
    </location>
</feature>
<evidence type="ECO:0000259" key="2">
    <source>
        <dbReference type="Pfam" id="PF13511"/>
    </source>
</evidence>
<dbReference type="Proteomes" id="UP001596425">
    <property type="component" value="Unassembled WGS sequence"/>
</dbReference>
<keyword evidence="4" id="KW-1185">Reference proteome</keyword>
<proteinExistence type="predicted"/>
<evidence type="ECO:0000313" key="4">
    <source>
        <dbReference type="Proteomes" id="UP001596425"/>
    </source>
</evidence>
<dbReference type="Pfam" id="PF13511">
    <property type="entry name" value="DUF4124"/>
    <property type="match status" value="1"/>
</dbReference>
<accession>A0ABW1YLJ5</accession>
<dbReference type="InterPro" id="IPR025392">
    <property type="entry name" value="DUF4124"/>
</dbReference>
<name>A0ABW1YLJ5_9GAMM</name>